<reference evidence="1 2" key="1">
    <citation type="journal article" date="2023" name="Plants (Basel)">
        <title>Bridging the Gap: Combining Genomics and Transcriptomics Approaches to Understand Stylosanthes scabra, an Orphan Legume from the Brazilian Caatinga.</title>
        <authorList>
            <person name="Ferreira-Neto J.R.C."/>
            <person name="da Silva M.D."/>
            <person name="Binneck E."/>
            <person name="de Melo N.F."/>
            <person name="da Silva R.H."/>
            <person name="de Melo A.L.T.M."/>
            <person name="Pandolfi V."/>
            <person name="Bustamante F.O."/>
            <person name="Brasileiro-Vidal A.C."/>
            <person name="Benko-Iseppon A.M."/>
        </authorList>
    </citation>
    <scope>NUCLEOTIDE SEQUENCE [LARGE SCALE GENOMIC DNA]</scope>
    <source>
        <tissue evidence="1">Leaves</tissue>
    </source>
</reference>
<dbReference type="EMBL" id="JASCZI010181567">
    <property type="protein sequence ID" value="MED6184589.1"/>
    <property type="molecule type" value="Genomic_DNA"/>
</dbReference>
<protein>
    <recommendedName>
        <fullName evidence="3">F-box/kelch-repeat protein</fullName>
    </recommendedName>
</protein>
<sequence>MYGCYVETIQGDVYVLVHDAMMDDRDMGFWVLHSGSKQWHSLPDPPTLLNSDSDSDFYLNDVRFSDWRCFVWKGKLLLEVDKLFSENTMFIYYEYDPQNGSWEQLKLPLYSCFHDYDTAIIVAVKSIGEVGNCTVAIAWSTEETRSAYTFFSCESEDTCFVGR</sequence>
<accession>A0ABU6WH30</accession>
<evidence type="ECO:0008006" key="3">
    <source>
        <dbReference type="Google" id="ProtNLM"/>
    </source>
</evidence>
<comment type="caution">
    <text evidence="1">The sequence shown here is derived from an EMBL/GenBank/DDBJ whole genome shotgun (WGS) entry which is preliminary data.</text>
</comment>
<gene>
    <name evidence="1" type="ORF">PIB30_048922</name>
</gene>
<organism evidence="1 2">
    <name type="scientific">Stylosanthes scabra</name>
    <dbReference type="NCBI Taxonomy" id="79078"/>
    <lineage>
        <taxon>Eukaryota</taxon>
        <taxon>Viridiplantae</taxon>
        <taxon>Streptophyta</taxon>
        <taxon>Embryophyta</taxon>
        <taxon>Tracheophyta</taxon>
        <taxon>Spermatophyta</taxon>
        <taxon>Magnoliopsida</taxon>
        <taxon>eudicotyledons</taxon>
        <taxon>Gunneridae</taxon>
        <taxon>Pentapetalae</taxon>
        <taxon>rosids</taxon>
        <taxon>fabids</taxon>
        <taxon>Fabales</taxon>
        <taxon>Fabaceae</taxon>
        <taxon>Papilionoideae</taxon>
        <taxon>50 kb inversion clade</taxon>
        <taxon>dalbergioids sensu lato</taxon>
        <taxon>Dalbergieae</taxon>
        <taxon>Pterocarpus clade</taxon>
        <taxon>Stylosanthes</taxon>
    </lineage>
</organism>
<keyword evidence="2" id="KW-1185">Reference proteome</keyword>
<evidence type="ECO:0000313" key="1">
    <source>
        <dbReference type="EMBL" id="MED6184589.1"/>
    </source>
</evidence>
<evidence type="ECO:0000313" key="2">
    <source>
        <dbReference type="Proteomes" id="UP001341840"/>
    </source>
</evidence>
<proteinExistence type="predicted"/>
<name>A0ABU6WH30_9FABA</name>
<dbReference type="Proteomes" id="UP001341840">
    <property type="component" value="Unassembled WGS sequence"/>
</dbReference>